<protein>
    <submittedName>
        <fullName evidence="1">Uncharacterized protein</fullName>
    </submittedName>
</protein>
<keyword evidence="2" id="KW-1185">Reference proteome</keyword>
<gene>
    <name evidence="1" type="ORF">TNCV_3507331</name>
</gene>
<dbReference type="AlphaFoldDB" id="A0A8X6S9C1"/>
<dbReference type="Proteomes" id="UP000887159">
    <property type="component" value="Unassembled WGS sequence"/>
</dbReference>
<accession>A0A8X6S9C1</accession>
<dbReference type="EMBL" id="BMAU01021233">
    <property type="protein sequence ID" value="GFY02853.1"/>
    <property type="molecule type" value="Genomic_DNA"/>
</dbReference>
<proteinExistence type="predicted"/>
<sequence length="96" mass="11368">MQKYVNADGNYFEENRELILFDMVRVFRQLYDYITGLWVACWLEHRTPDLKAWVRCPMPPITLRVHSEYVLVKSGDPKVLWAESRVQGTGECFPPF</sequence>
<evidence type="ECO:0000313" key="1">
    <source>
        <dbReference type="EMBL" id="GFY02853.1"/>
    </source>
</evidence>
<reference evidence="1" key="1">
    <citation type="submission" date="2020-08" db="EMBL/GenBank/DDBJ databases">
        <title>Multicomponent nature underlies the extraordinary mechanical properties of spider dragline silk.</title>
        <authorList>
            <person name="Kono N."/>
            <person name="Nakamura H."/>
            <person name="Mori M."/>
            <person name="Yoshida Y."/>
            <person name="Ohtoshi R."/>
            <person name="Malay A.D."/>
            <person name="Moran D.A.P."/>
            <person name="Tomita M."/>
            <person name="Numata K."/>
            <person name="Arakawa K."/>
        </authorList>
    </citation>
    <scope>NUCLEOTIDE SEQUENCE</scope>
</reference>
<organism evidence="1 2">
    <name type="scientific">Trichonephila clavipes</name>
    <name type="common">Golden silk orbweaver</name>
    <name type="synonym">Nephila clavipes</name>
    <dbReference type="NCBI Taxonomy" id="2585209"/>
    <lineage>
        <taxon>Eukaryota</taxon>
        <taxon>Metazoa</taxon>
        <taxon>Ecdysozoa</taxon>
        <taxon>Arthropoda</taxon>
        <taxon>Chelicerata</taxon>
        <taxon>Arachnida</taxon>
        <taxon>Araneae</taxon>
        <taxon>Araneomorphae</taxon>
        <taxon>Entelegynae</taxon>
        <taxon>Araneoidea</taxon>
        <taxon>Nephilidae</taxon>
        <taxon>Trichonephila</taxon>
    </lineage>
</organism>
<comment type="caution">
    <text evidence="1">The sequence shown here is derived from an EMBL/GenBank/DDBJ whole genome shotgun (WGS) entry which is preliminary data.</text>
</comment>
<evidence type="ECO:0000313" key="2">
    <source>
        <dbReference type="Proteomes" id="UP000887159"/>
    </source>
</evidence>
<name>A0A8X6S9C1_TRICX</name>